<accession>A0A513X076</accession>
<organism evidence="11">
    <name type="scientific">Ophioplocus japonicus</name>
    <dbReference type="NCBI Taxonomy" id="35056"/>
    <lineage>
        <taxon>Eukaryota</taxon>
        <taxon>Metazoa</taxon>
        <taxon>Echinodermata</taxon>
        <taxon>Eleutherozoa</taxon>
        <taxon>Asterozoa</taxon>
        <taxon>Ophiuroidea</taxon>
        <taxon>Myophiuroidea</taxon>
        <taxon>Metophiurida</taxon>
        <taxon>Ophintegrida</taxon>
        <taxon>Amphilepidida</taxon>
        <taxon>Ophiurina</taxon>
        <taxon>Ophiolepidina</taxon>
        <taxon>Ophiolepididae</taxon>
        <taxon>Ophioplocus</taxon>
    </lineage>
</organism>
<evidence type="ECO:0000256" key="7">
    <source>
        <dbReference type="ARBA" id="ARBA00023027"/>
    </source>
</evidence>
<evidence type="ECO:0000256" key="4">
    <source>
        <dbReference type="ARBA" id="ARBA00022692"/>
    </source>
</evidence>
<evidence type="ECO:0000256" key="1">
    <source>
        <dbReference type="ARBA" id="ARBA00004141"/>
    </source>
</evidence>
<keyword evidence="4 10" id="KW-0812">Transmembrane</keyword>
<evidence type="ECO:0000256" key="2">
    <source>
        <dbReference type="ARBA" id="ARBA00010519"/>
    </source>
</evidence>
<feature type="transmembrane region" description="Helical" evidence="10">
    <location>
        <begin position="25"/>
        <end position="47"/>
    </location>
</feature>
<dbReference type="RefSeq" id="YP_009680562.1">
    <property type="nucleotide sequence ID" value="NC_044109.1"/>
</dbReference>
<evidence type="ECO:0000256" key="5">
    <source>
        <dbReference type="ARBA" id="ARBA00022967"/>
    </source>
</evidence>
<protein>
    <recommendedName>
        <fullName evidence="3">NADH-ubiquinone oxidoreductase chain 4L</fullName>
    </recommendedName>
    <alternativeName>
        <fullName evidence="9">NADH dehydrogenase subunit 4L</fullName>
    </alternativeName>
</protein>
<proteinExistence type="inferred from homology"/>
<dbReference type="Pfam" id="PF00420">
    <property type="entry name" value="Oxidored_q2"/>
    <property type="match status" value="1"/>
</dbReference>
<evidence type="ECO:0000256" key="8">
    <source>
        <dbReference type="ARBA" id="ARBA00023136"/>
    </source>
</evidence>
<keyword evidence="7" id="KW-0520">NAD</keyword>
<name>A0A513X076_9ECHI</name>
<comment type="subcellular location">
    <subcellularLocation>
        <location evidence="1">Membrane</location>
        <topology evidence="1">Multi-pass membrane protein</topology>
    </subcellularLocation>
</comment>
<evidence type="ECO:0000256" key="9">
    <source>
        <dbReference type="ARBA" id="ARBA00031586"/>
    </source>
</evidence>
<geneLocation type="mitochondrion" evidence="11"/>
<keyword evidence="6 10" id="KW-1133">Transmembrane helix</keyword>
<dbReference type="InterPro" id="IPR039428">
    <property type="entry name" value="NUOK/Mnh_C1-like"/>
</dbReference>
<dbReference type="CTD" id="4539"/>
<dbReference type="GO" id="GO:0016020">
    <property type="term" value="C:membrane"/>
    <property type="evidence" value="ECO:0007669"/>
    <property type="project" value="UniProtKB-SubCell"/>
</dbReference>
<keyword evidence="11" id="KW-0496">Mitochondrion</keyword>
<reference evidence="11" key="1">
    <citation type="journal article" date="2019" name="Mar. Biol. Res.">
        <title>Mitochondrial gene rearrangement and phylogenetic relationships in the Amphilepidida and Ophiacanthida (Echinodermata, Ophiuroidea).</title>
        <authorList>
            <person name="Lee T."/>
            <person name="Bae Y.J."/>
            <person name="Shin S."/>
        </authorList>
    </citation>
    <scope>NUCLEOTIDE SEQUENCE</scope>
    <source>
        <tissue evidence="11">Gonad</tissue>
    </source>
</reference>
<evidence type="ECO:0000256" key="6">
    <source>
        <dbReference type="ARBA" id="ARBA00022989"/>
    </source>
</evidence>
<feature type="transmembrane region" description="Helical" evidence="10">
    <location>
        <begin position="59"/>
        <end position="81"/>
    </location>
</feature>
<evidence type="ECO:0000313" key="11">
    <source>
        <dbReference type="EMBL" id="QDH07336.1"/>
    </source>
</evidence>
<evidence type="ECO:0000256" key="3">
    <source>
        <dbReference type="ARBA" id="ARBA00016612"/>
    </source>
</evidence>
<keyword evidence="8 10" id="KW-0472">Membrane</keyword>
<evidence type="ECO:0000256" key="10">
    <source>
        <dbReference type="SAM" id="Phobius"/>
    </source>
</evidence>
<dbReference type="EMBL" id="MH424436">
    <property type="protein sequence ID" value="QDH07336.1"/>
    <property type="molecule type" value="Genomic_DNA"/>
</dbReference>
<dbReference type="Gene3D" id="1.10.287.3510">
    <property type="match status" value="1"/>
</dbReference>
<sequence>MNIFLLILIISTSLSLISIIYNKKFFLSLLLGLESILLNLLIFNFIITFTQETTPLNAFSIFILTLSAIEASTGIAIITLINRNFNESNIYSLNTLKN</sequence>
<dbReference type="GeneID" id="41042378"/>
<gene>
    <name evidence="11" type="primary">ND4L</name>
</gene>
<keyword evidence="5" id="KW-1278">Translocase</keyword>
<comment type="similarity">
    <text evidence="2">Belongs to the complex I subunit 4L family.</text>
</comment>
<dbReference type="AlphaFoldDB" id="A0A513X076"/>